<accession>A0A5P1RDQ5</accession>
<proteinExistence type="predicted"/>
<reference evidence="1 2" key="1">
    <citation type="journal article" date="2019" name="Biochem. Eng. J.">
        <title>Metabolic engineering of the marine bacteria Neptunomonas concharum for the production of acetoin and meso-2,3-butanediol from acetate.</title>
        <authorList>
            <person name="Li W."/>
            <person name="Pu N."/>
            <person name="Liu C.-X."/>
            <person name="Yuan Q.-P."/>
            <person name="Li Z.-J."/>
        </authorList>
    </citation>
    <scope>NUCLEOTIDE SEQUENCE [LARGE SCALE GENOMIC DNA]</scope>
    <source>
        <strain evidence="1 2">JCM17730</strain>
    </source>
</reference>
<dbReference type="Proteomes" id="UP000324760">
    <property type="component" value="Chromosome"/>
</dbReference>
<sequence>MIQTDSIQSRIETYTSSLPQAVQSSHGAQFAMLLSLISTNRESGGGVFAPHLSESGSSNASGEFTLPDAVTYPTVDELHTPELVGRLNHAVNDNLPGDFAYVNSHIFTRAQAPQNRTNIADEFAKMSLMSAGKLMLNHISESRVSVLA</sequence>
<dbReference type="RefSeq" id="WP_138987858.1">
    <property type="nucleotide sequence ID" value="NZ_CP043869.1"/>
</dbReference>
<name>A0A5P1RDQ5_9GAMM</name>
<organism evidence="1 2">
    <name type="scientific">Neptunomonas concharum</name>
    <dbReference type="NCBI Taxonomy" id="1031538"/>
    <lineage>
        <taxon>Bacteria</taxon>
        <taxon>Pseudomonadati</taxon>
        <taxon>Pseudomonadota</taxon>
        <taxon>Gammaproteobacteria</taxon>
        <taxon>Oceanospirillales</taxon>
        <taxon>Oceanospirillaceae</taxon>
        <taxon>Neptunomonas</taxon>
    </lineage>
</organism>
<dbReference type="KEGG" id="ncu:F0U83_13990"/>
<dbReference type="OrthoDB" id="6088929at2"/>
<gene>
    <name evidence="1" type="ORF">F0U83_13990</name>
</gene>
<keyword evidence="2" id="KW-1185">Reference proteome</keyword>
<evidence type="ECO:0000313" key="1">
    <source>
        <dbReference type="EMBL" id="QEQ97743.1"/>
    </source>
</evidence>
<evidence type="ECO:0000313" key="2">
    <source>
        <dbReference type="Proteomes" id="UP000324760"/>
    </source>
</evidence>
<dbReference type="EMBL" id="CP043869">
    <property type="protein sequence ID" value="QEQ97743.1"/>
    <property type="molecule type" value="Genomic_DNA"/>
</dbReference>
<protein>
    <submittedName>
        <fullName evidence="1">Uncharacterized protein</fullName>
    </submittedName>
</protein>
<dbReference type="AlphaFoldDB" id="A0A5P1RDQ5"/>